<evidence type="ECO:0000256" key="6">
    <source>
        <dbReference type="ARBA" id="ARBA00023180"/>
    </source>
</evidence>
<dbReference type="GO" id="GO:0098552">
    <property type="term" value="C:side of membrane"/>
    <property type="evidence" value="ECO:0007669"/>
    <property type="project" value="UniProtKB-KW"/>
</dbReference>
<evidence type="ECO:0000256" key="8">
    <source>
        <dbReference type="SAM" id="MobiDB-lite"/>
    </source>
</evidence>
<evidence type="ECO:0000256" key="5">
    <source>
        <dbReference type="ARBA" id="ARBA00023136"/>
    </source>
</evidence>
<accession>A0A2B7Y8J6</accession>
<keyword evidence="3" id="KW-0336">GPI-anchor</keyword>
<evidence type="ECO:0000256" key="1">
    <source>
        <dbReference type="ARBA" id="ARBA00004609"/>
    </source>
</evidence>
<keyword evidence="13" id="KW-1185">Reference proteome</keyword>
<evidence type="ECO:0000256" key="10">
    <source>
        <dbReference type="SAM" id="SignalP"/>
    </source>
</evidence>
<dbReference type="CDD" id="cd21176">
    <property type="entry name" value="LPMO_auxiliary-like"/>
    <property type="match status" value="1"/>
</dbReference>
<dbReference type="STRING" id="1447883.A0A2B7Y8J6"/>
<dbReference type="OrthoDB" id="5333578at2759"/>
<feature type="transmembrane region" description="Helical" evidence="9">
    <location>
        <begin position="190"/>
        <end position="213"/>
    </location>
</feature>
<gene>
    <name evidence="12" type="ORF">AJ80_05005</name>
</gene>
<evidence type="ECO:0000256" key="7">
    <source>
        <dbReference type="ARBA" id="ARBA00023288"/>
    </source>
</evidence>
<evidence type="ECO:0000256" key="3">
    <source>
        <dbReference type="ARBA" id="ARBA00022622"/>
    </source>
</evidence>
<proteinExistence type="predicted"/>
<protein>
    <recommendedName>
        <fullName evidence="11">Copper acquisition factor BIM1-like domain-containing protein</fullName>
    </recommendedName>
</protein>
<keyword evidence="9" id="KW-1133">Transmembrane helix</keyword>
<evidence type="ECO:0000313" key="12">
    <source>
        <dbReference type="EMBL" id="PGH16937.1"/>
    </source>
</evidence>
<evidence type="ECO:0000313" key="13">
    <source>
        <dbReference type="Proteomes" id="UP000224634"/>
    </source>
</evidence>
<evidence type="ECO:0000256" key="2">
    <source>
        <dbReference type="ARBA" id="ARBA00022475"/>
    </source>
</evidence>
<evidence type="ECO:0000256" key="9">
    <source>
        <dbReference type="SAM" id="Phobius"/>
    </source>
</evidence>
<sequence>MVSVYFYLALLLPVVSAHFSITYPYWRGDSFATQYTRPCGGVNVTTNRTEWPLDGGSLSFGAGHPWAITYVNLALGDDETITFNISLIEGFNQTGKGDVCFSKLSIPESLGIADGTNASLQVIQLGELGSSLYNCADITFKKDAKILENDQCKNSSTIGWEQLGSSTTSNPPPSTTDDESAASQTGGAAIFAPGSIAALGFSTMLIATLMGLAF</sequence>
<keyword evidence="2" id="KW-1003">Cell membrane</keyword>
<dbReference type="Proteomes" id="UP000224634">
    <property type="component" value="Unassembled WGS sequence"/>
</dbReference>
<dbReference type="PANTHER" id="PTHR34992:SF2">
    <property type="entry name" value="COPPER ACQUISITION FACTOR BIM1-LIKE DOMAIN-CONTAINING PROTEIN"/>
    <property type="match status" value="1"/>
</dbReference>
<organism evidence="12 13">
    <name type="scientific">Polytolypa hystricis (strain UAMH7299)</name>
    <dbReference type="NCBI Taxonomy" id="1447883"/>
    <lineage>
        <taxon>Eukaryota</taxon>
        <taxon>Fungi</taxon>
        <taxon>Dikarya</taxon>
        <taxon>Ascomycota</taxon>
        <taxon>Pezizomycotina</taxon>
        <taxon>Eurotiomycetes</taxon>
        <taxon>Eurotiomycetidae</taxon>
        <taxon>Onygenales</taxon>
        <taxon>Onygenales incertae sedis</taxon>
        <taxon>Polytolypa</taxon>
    </lineage>
</organism>
<dbReference type="AlphaFoldDB" id="A0A2B7Y8J6"/>
<keyword evidence="6" id="KW-0325">Glycoprotein</keyword>
<dbReference type="PANTHER" id="PTHR34992">
    <property type="entry name" value="HYPHAL ANASTAMOSIS-7 PROTEIN"/>
    <property type="match status" value="1"/>
</dbReference>
<evidence type="ECO:0000256" key="4">
    <source>
        <dbReference type="ARBA" id="ARBA00022729"/>
    </source>
</evidence>
<feature type="signal peptide" evidence="10">
    <location>
        <begin position="1"/>
        <end position="17"/>
    </location>
</feature>
<dbReference type="InterPro" id="IPR046530">
    <property type="entry name" value="BIM1-like_dom"/>
</dbReference>
<keyword evidence="9" id="KW-0812">Transmembrane</keyword>
<dbReference type="GO" id="GO:0005886">
    <property type="term" value="C:plasma membrane"/>
    <property type="evidence" value="ECO:0007669"/>
    <property type="project" value="UniProtKB-SubCell"/>
</dbReference>
<keyword evidence="7" id="KW-0449">Lipoprotein</keyword>
<dbReference type="Pfam" id="PF20238">
    <property type="entry name" value="BIM1-like_dom"/>
    <property type="match status" value="1"/>
</dbReference>
<feature type="region of interest" description="Disordered" evidence="8">
    <location>
        <begin position="158"/>
        <end position="184"/>
    </location>
</feature>
<feature type="domain" description="Copper acquisition factor BIM1-like" evidence="11">
    <location>
        <begin position="16"/>
        <end position="156"/>
    </location>
</feature>
<feature type="chain" id="PRO_5012405894" description="Copper acquisition factor BIM1-like domain-containing protein" evidence="10">
    <location>
        <begin position="18"/>
        <end position="214"/>
    </location>
</feature>
<evidence type="ECO:0000259" key="11">
    <source>
        <dbReference type="Pfam" id="PF20238"/>
    </source>
</evidence>
<comment type="subcellular location">
    <subcellularLocation>
        <location evidence="1">Cell membrane</location>
        <topology evidence="1">Lipid-anchor</topology>
        <topology evidence="1">GPI-anchor</topology>
    </subcellularLocation>
</comment>
<dbReference type="EMBL" id="PDNA01000069">
    <property type="protein sequence ID" value="PGH16937.1"/>
    <property type="molecule type" value="Genomic_DNA"/>
</dbReference>
<reference evidence="12 13" key="1">
    <citation type="submission" date="2017-10" db="EMBL/GenBank/DDBJ databases">
        <title>Comparative genomics in systemic dimorphic fungi from Ajellomycetaceae.</title>
        <authorList>
            <person name="Munoz J.F."/>
            <person name="Mcewen J.G."/>
            <person name="Clay O.K."/>
            <person name="Cuomo C.A."/>
        </authorList>
    </citation>
    <scope>NUCLEOTIDE SEQUENCE [LARGE SCALE GENOMIC DNA]</scope>
    <source>
        <strain evidence="12 13">UAMH7299</strain>
    </source>
</reference>
<dbReference type="InterPro" id="IPR046936">
    <property type="entry name" value="BIM1-like"/>
</dbReference>
<keyword evidence="5 9" id="KW-0472">Membrane</keyword>
<comment type="caution">
    <text evidence="12">The sequence shown here is derived from an EMBL/GenBank/DDBJ whole genome shotgun (WGS) entry which is preliminary data.</text>
</comment>
<name>A0A2B7Y8J6_POLH7</name>
<keyword evidence="4 10" id="KW-0732">Signal</keyword>